<evidence type="ECO:0000256" key="3">
    <source>
        <dbReference type="ARBA" id="ARBA00022490"/>
    </source>
</evidence>
<dbReference type="SUPFAM" id="SSF69118">
    <property type="entry name" value="AhpD-like"/>
    <property type="match status" value="1"/>
</dbReference>
<gene>
    <name evidence="5" type="ORF">TPAB3V08_LOCUS13126</name>
</gene>
<comment type="subcellular location">
    <subcellularLocation>
        <location evidence="1">Cytoplasm</location>
    </subcellularLocation>
</comment>
<organism evidence="5 6">
    <name type="scientific">Timema podura</name>
    <name type="common">Walking stick</name>
    <dbReference type="NCBI Taxonomy" id="61482"/>
    <lineage>
        <taxon>Eukaryota</taxon>
        <taxon>Metazoa</taxon>
        <taxon>Ecdysozoa</taxon>
        <taxon>Arthropoda</taxon>
        <taxon>Hexapoda</taxon>
        <taxon>Insecta</taxon>
        <taxon>Pterygota</taxon>
        <taxon>Neoptera</taxon>
        <taxon>Polyneoptera</taxon>
        <taxon>Phasmatodea</taxon>
        <taxon>Timematodea</taxon>
        <taxon>Timematoidea</taxon>
        <taxon>Timematidae</taxon>
        <taxon>Timema</taxon>
    </lineage>
</organism>
<keyword evidence="3" id="KW-0963">Cytoplasm</keyword>
<proteinExistence type="inferred from homology"/>
<protein>
    <submittedName>
        <fullName evidence="5">Uncharacterized protein</fullName>
    </submittedName>
</protein>
<dbReference type="InterPro" id="IPR006730">
    <property type="entry name" value="Sestrin"/>
</dbReference>
<dbReference type="Pfam" id="PF04636">
    <property type="entry name" value="PA26"/>
    <property type="match status" value="1"/>
</dbReference>
<dbReference type="Proteomes" id="UP001153148">
    <property type="component" value="Unassembled WGS sequence"/>
</dbReference>
<feature type="non-terminal residue" evidence="5">
    <location>
        <position position="135"/>
    </location>
</feature>
<reference evidence="5" key="1">
    <citation type="submission" date="2021-03" db="EMBL/GenBank/DDBJ databases">
        <authorList>
            <person name="Tran Van P."/>
        </authorList>
    </citation>
    <scope>NUCLEOTIDE SEQUENCE</scope>
</reference>
<dbReference type="EMBL" id="CAJPIN010051327">
    <property type="protein sequence ID" value="CAG2066183.1"/>
    <property type="molecule type" value="Genomic_DNA"/>
</dbReference>
<feature type="compositionally biased region" description="Polar residues" evidence="4">
    <location>
        <begin position="111"/>
        <end position="126"/>
    </location>
</feature>
<accession>A0ABN7PEG7</accession>
<feature type="region of interest" description="Disordered" evidence="4">
    <location>
        <begin position="104"/>
        <end position="135"/>
    </location>
</feature>
<dbReference type="PANTHER" id="PTHR12474">
    <property type="entry name" value="P53 REGULATED PA26 NUCLEAR PROTEIN SESTRIN"/>
    <property type="match status" value="1"/>
</dbReference>
<name>A0ABN7PEG7_TIMPD</name>
<comment type="similarity">
    <text evidence="2">Belongs to the sestrin family.</text>
</comment>
<feature type="non-terminal residue" evidence="5">
    <location>
        <position position="1"/>
    </location>
</feature>
<evidence type="ECO:0000313" key="6">
    <source>
        <dbReference type="Proteomes" id="UP001153148"/>
    </source>
</evidence>
<keyword evidence="6" id="KW-1185">Reference proteome</keyword>
<evidence type="ECO:0000256" key="2">
    <source>
        <dbReference type="ARBA" id="ARBA00008350"/>
    </source>
</evidence>
<evidence type="ECO:0000256" key="1">
    <source>
        <dbReference type="ARBA" id="ARBA00004496"/>
    </source>
</evidence>
<evidence type="ECO:0000313" key="5">
    <source>
        <dbReference type="EMBL" id="CAG2066183.1"/>
    </source>
</evidence>
<dbReference type="InterPro" id="IPR029032">
    <property type="entry name" value="AhpD-like"/>
</dbReference>
<evidence type="ECO:0000256" key="4">
    <source>
        <dbReference type="SAM" id="MobiDB-lite"/>
    </source>
</evidence>
<comment type="caution">
    <text evidence="5">The sequence shown here is derived from an EMBL/GenBank/DDBJ whole genome shotgun (WGS) entry which is preliminary data.</text>
</comment>
<dbReference type="PANTHER" id="PTHR12474:SF0">
    <property type="entry name" value="SESTRIN HOMOLOG"/>
    <property type="match status" value="1"/>
</dbReference>
<sequence>GRHQCSYLINLQKQEFLLQGGDQTWLKGLSKIPQKLRDLYDINKILAHRPWLLNKSHIEKLTKGKDSWSLAEVVHAIVLLAHFHSLASFVFGCGVNEELDHEGGHQHRLNMASSNPAGMLSSSPRTIPTPVSDKE</sequence>